<dbReference type="InterPro" id="IPR002913">
    <property type="entry name" value="START_lipid-bd_dom"/>
</dbReference>
<accession>A0A068TQV7</accession>
<dbReference type="OMA" id="WCSARFR"/>
<dbReference type="EMBL" id="HG739086">
    <property type="protein sequence ID" value="CDO97728.1"/>
    <property type="molecule type" value="Genomic_DNA"/>
</dbReference>
<keyword evidence="4" id="KW-1185">Reference proteome</keyword>
<reference evidence="4" key="1">
    <citation type="journal article" date="2014" name="Science">
        <title>The coffee genome provides insight into the convergent evolution of caffeine biosynthesis.</title>
        <authorList>
            <person name="Denoeud F."/>
            <person name="Carretero-Paulet L."/>
            <person name="Dereeper A."/>
            <person name="Droc G."/>
            <person name="Guyot R."/>
            <person name="Pietrella M."/>
            <person name="Zheng C."/>
            <person name="Alberti A."/>
            <person name="Anthony F."/>
            <person name="Aprea G."/>
            <person name="Aury J.M."/>
            <person name="Bento P."/>
            <person name="Bernard M."/>
            <person name="Bocs S."/>
            <person name="Campa C."/>
            <person name="Cenci A."/>
            <person name="Combes M.C."/>
            <person name="Crouzillat D."/>
            <person name="Da Silva C."/>
            <person name="Daddiego L."/>
            <person name="De Bellis F."/>
            <person name="Dussert S."/>
            <person name="Garsmeur O."/>
            <person name="Gayraud T."/>
            <person name="Guignon V."/>
            <person name="Jahn K."/>
            <person name="Jamilloux V."/>
            <person name="Joet T."/>
            <person name="Labadie K."/>
            <person name="Lan T."/>
            <person name="Leclercq J."/>
            <person name="Lepelley M."/>
            <person name="Leroy T."/>
            <person name="Li L.T."/>
            <person name="Librado P."/>
            <person name="Lopez L."/>
            <person name="Munoz A."/>
            <person name="Noel B."/>
            <person name="Pallavicini A."/>
            <person name="Perrotta G."/>
            <person name="Poncet V."/>
            <person name="Pot D."/>
            <person name="Priyono X."/>
            <person name="Rigoreau M."/>
            <person name="Rouard M."/>
            <person name="Rozas J."/>
            <person name="Tranchant-Dubreuil C."/>
            <person name="VanBuren R."/>
            <person name="Zhang Q."/>
            <person name="Andrade A.C."/>
            <person name="Argout X."/>
            <person name="Bertrand B."/>
            <person name="de Kochko A."/>
            <person name="Graziosi G."/>
            <person name="Henry R.J."/>
            <person name="Jayarama X."/>
            <person name="Ming R."/>
            <person name="Nagai C."/>
            <person name="Rounsley S."/>
            <person name="Sankoff D."/>
            <person name="Giuliano G."/>
            <person name="Albert V.A."/>
            <person name="Wincker P."/>
            <person name="Lashermes P."/>
        </authorList>
    </citation>
    <scope>NUCLEOTIDE SEQUENCE [LARGE SCALE GENOMIC DNA]</scope>
    <source>
        <strain evidence="4">cv. DH200-94</strain>
    </source>
</reference>
<dbReference type="SUPFAM" id="SSF55961">
    <property type="entry name" value="Bet v1-like"/>
    <property type="match status" value="1"/>
</dbReference>
<dbReference type="PROSITE" id="PS50848">
    <property type="entry name" value="START"/>
    <property type="match status" value="1"/>
</dbReference>
<dbReference type="InterPro" id="IPR023393">
    <property type="entry name" value="START-like_dom_sf"/>
</dbReference>
<dbReference type="Pfam" id="PF01852">
    <property type="entry name" value="START"/>
    <property type="match status" value="1"/>
</dbReference>
<dbReference type="InParanoid" id="A0A068TQV7"/>
<proteinExistence type="predicted"/>
<dbReference type="AlphaFoldDB" id="A0A068TQV7"/>
<dbReference type="Gene3D" id="3.30.530.20">
    <property type="match status" value="1"/>
</dbReference>
<evidence type="ECO:0000256" key="1">
    <source>
        <dbReference type="SAM" id="Phobius"/>
    </source>
</evidence>
<sequence length="231" mass="26920">MVDDGGLRPSWNPYTMGVILIILATQFVRWCSARFRFTVAPPNLNPKTNANVAVSPSSAALSQPRTSSIVSDSDLKDLLHDLDEKLHEIEEWEPVIDRRNHFFSYTAKSCKPKDGPLKYLSITVFENCSSELLRNFYMDNNYRKTWDKTLMEHEQLQVDESNGTEIGRTIKKFPFLTPREYVSAWRVWEDKYGAFYCLSKGCEHALAPRQKKYVRVMFLRSGWRIRKGTYF</sequence>
<dbReference type="GO" id="GO:0005737">
    <property type="term" value="C:cytoplasm"/>
    <property type="evidence" value="ECO:0007669"/>
    <property type="project" value="UniProtKB-ARBA"/>
</dbReference>
<dbReference type="GO" id="GO:0008289">
    <property type="term" value="F:lipid binding"/>
    <property type="evidence" value="ECO:0007669"/>
    <property type="project" value="InterPro"/>
</dbReference>
<dbReference type="STRING" id="49390.A0A068TQV7"/>
<dbReference type="PANTHER" id="PTHR19308">
    <property type="entry name" value="PHOSPHATIDYLCHOLINE TRANSFER PROTEIN"/>
    <property type="match status" value="1"/>
</dbReference>
<evidence type="ECO:0000259" key="2">
    <source>
        <dbReference type="PROSITE" id="PS50848"/>
    </source>
</evidence>
<dbReference type="PANTHER" id="PTHR19308:SF13">
    <property type="entry name" value="OS02G0468400 PROTEIN"/>
    <property type="match status" value="1"/>
</dbReference>
<evidence type="ECO:0000313" key="4">
    <source>
        <dbReference type="Proteomes" id="UP000295252"/>
    </source>
</evidence>
<feature type="transmembrane region" description="Helical" evidence="1">
    <location>
        <begin position="12"/>
        <end position="31"/>
    </location>
</feature>
<keyword evidence="1" id="KW-0472">Membrane</keyword>
<keyword evidence="1" id="KW-0812">Transmembrane</keyword>
<keyword evidence="1" id="KW-1133">Transmembrane helix</keyword>
<protein>
    <recommendedName>
        <fullName evidence="2">START domain-containing protein</fullName>
    </recommendedName>
</protein>
<dbReference type="PhylomeDB" id="A0A068TQV7"/>
<dbReference type="Proteomes" id="UP000295252">
    <property type="component" value="Chromosome VI"/>
</dbReference>
<dbReference type="OrthoDB" id="5403181at2759"/>
<organism evidence="3 4">
    <name type="scientific">Coffea canephora</name>
    <name type="common">Robusta coffee</name>
    <dbReference type="NCBI Taxonomy" id="49390"/>
    <lineage>
        <taxon>Eukaryota</taxon>
        <taxon>Viridiplantae</taxon>
        <taxon>Streptophyta</taxon>
        <taxon>Embryophyta</taxon>
        <taxon>Tracheophyta</taxon>
        <taxon>Spermatophyta</taxon>
        <taxon>Magnoliopsida</taxon>
        <taxon>eudicotyledons</taxon>
        <taxon>Gunneridae</taxon>
        <taxon>Pentapetalae</taxon>
        <taxon>asterids</taxon>
        <taxon>lamiids</taxon>
        <taxon>Gentianales</taxon>
        <taxon>Rubiaceae</taxon>
        <taxon>Ixoroideae</taxon>
        <taxon>Gardenieae complex</taxon>
        <taxon>Bertiereae - Coffeeae clade</taxon>
        <taxon>Coffeeae</taxon>
        <taxon>Coffea</taxon>
    </lineage>
</organism>
<feature type="domain" description="START" evidence="2">
    <location>
        <begin position="90"/>
        <end position="226"/>
    </location>
</feature>
<dbReference type="FunCoup" id="A0A068TQV7">
    <property type="interactions" value="272"/>
</dbReference>
<evidence type="ECO:0000313" key="3">
    <source>
        <dbReference type="EMBL" id="CDO97728.1"/>
    </source>
</evidence>
<dbReference type="InterPro" id="IPR051213">
    <property type="entry name" value="START_lipid_transfer"/>
</dbReference>
<gene>
    <name evidence="3" type="ORF">GSCOC_T00021608001</name>
</gene>
<name>A0A068TQV7_COFCA</name>
<dbReference type="Gramene" id="CDO97728">
    <property type="protein sequence ID" value="CDO97728"/>
    <property type="gene ID" value="GSCOC_T00021608001"/>
</dbReference>